<dbReference type="AlphaFoldDB" id="A0AAX7TR57"/>
<evidence type="ECO:0000256" key="11">
    <source>
        <dbReference type="SAM" id="MobiDB-lite"/>
    </source>
</evidence>
<keyword evidence="4" id="KW-0677">Repeat</keyword>
<dbReference type="GeneTree" id="ENSGT00940000156342"/>
<dbReference type="SUPFAM" id="SSF55785">
    <property type="entry name" value="PYP-like sensor domain (PAS domain)"/>
    <property type="match status" value="1"/>
</dbReference>
<reference evidence="14" key="2">
    <citation type="submission" date="2023-03" db="EMBL/GenBank/DDBJ databases">
        <authorList>
            <consortium name="Wellcome Sanger Institute Data Sharing"/>
        </authorList>
    </citation>
    <scope>NUCLEOTIDE SEQUENCE [LARGE SCALE GENOMIC DNA]</scope>
</reference>
<feature type="compositionally biased region" description="Basic and acidic residues" evidence="11">
    <location>
        <begin position="1096"/>
        <end position="1125"/>
    </location>
</feature>
<evidence type="ECO:0000256" key="5">
    <source>
        <dbReference type="ARBA" id="ARBA00023015"/>
    </source>
</evidence>
<evidence type="ECO:0000256" key="8">
    <source>
        <dbReference type="ARBA" id="ARBA00023242"/>
    </source>
</evidence>
<feature type="compositionally biased region" description="Basic and acidic residues" evidence="11">
    <location>
        <begin position="112"/>
        <end position="123"/>
    </location>
</feature>
<dbReference type="InterPro" id="IPR035965">
    <property type="entry name" value="PAS-like_dom_sf"/>
</dbReference>
<keyword evidence="8" id="KW-0539">Nucleus</keyword>
<dbReference type="Pfam" id="PF23170">
    <property type="entry name" value="bHLH_PER"/>
    <property type="match status" value="1"/>
</dbReference>
<feature type="compositionally biased region" description="Low complexity" evidence="11">
    <location>
        <begin position="142"/>
        <end position="168"/>
    </location>
</feature>
<dbReference type="GO" id="GO:0001222">
    <property type="term" value="F:transcription corepressor binding"/>
    <property type="evidence" value="ECO:0007669"/>
    <property type="project" value="TreeGrafter"/>
</dbReference>
<evidence type="ECO:0000256" key="10">
    <source>
        <dbReference type="ARBA" id="ARBA00042893"/>
    </source>
</evidence>
<feature type="region of interest" description="Disordered" evidence="11">
    <location>
        <begin position="983"/>
        <end position="1028"/>
    </location>
</feature>
<feature type="compositionally biased region" description="Polar residues" evidence="11">
    <location>
        <begin position="169"/>
        <end position="186"/>
    </location>
</feature>
<dbReference type="PROSITE" id="PS50112">
    <property type="entry name" value="PAS"/>
    <property type="match status" value="1"/>
</dbReference>
<reference evidence="13" key="3">
    <citation type="submission" date="2025-08" db="UniProtKB">
        <authorList>
            <consortium name="Ensembl"/>
        </authorList>
    </citation>
    <scope>IDENTIFICATION</scope>
</reference>
<evidence type="ECO:0000256" key="6">
    <source>
        <dbReference type="ARBA" id="ARBA00023108"/>
    </source>
</evidence>
<keyword evidence="7" id="KW-0804">Transcription</keyword>
<dbReference type="FunFam" id="3.30.450.20:FF:000004">
    <property type="entry name" value="Period circadian protein homolog 3"/>
    <property type="match status" value="1"/>
</dbReference>
<dbReference type="GO" id="GO:0000122">
    <property type="term" value="P:negative regulation of transcription by RNA polymerase II"/>
    <property type="evidence" value="ECO:0007669"/>
    <property type="project" value="TreeGrafter"/>
</dbReference>
<dbReference type="Pfam" id="PF08447">
    <property type="entry name" value="PAS_3"/>
    <property type="match status" value="1"/>
</dbReference>
<feature type="compositionally biased region" description="Basic and acidic residues" evidence="11">
    <location>
        <begin position="984"/>
        <end position="993"/>
    </location>
</feature>
<comment type="subcellular location">
    <subcellularLocation>
        <location evidence="2">Cytoplasm</location>
    </subcellularLocation>
    <subcellularLocation>
        <location evidence="1">Nucleus</location>
    </subcellularLocation>
</comment>
<dbReference type="FunFam" id="3.30.450.20:FF:000013">
    <property type="entry name" value="Period circadian protein homolog 2"/>
    <property type="match status" value="1"/>
</dbReference>
<evidence type="ECO:0000259" key="12">
    <source>
        <dbReference type="PROSITE" id="PS50112"/>
    </source>
</evidence>
<dbReference type="GO" id="GO:0043153">
    <property type="term" value="P:entrainment of circadian clock by photoperiod"/>
    <property type="evidence" value="ECO:0007669"/>
    <property type="project" value="TreeGrafter"/>
</dbReference>
<feature type="region of interest" description="Disordered" evidence="11">
    <location>
        <begin position="48"/>
        <end position="187"/>
    </location>
</feature>
<dbReference type="GO" id="GO:0005737">
    <property type="term" value="C:cytoplasm"/>
    <property type="evidence" value="ECO:0007669"/>
    <property type="project" value="UniProtKB-SubCell"/>
</dbReference>
<feature type="region of interest" description="Disordered" evidence="11">
    <location>
        <begin position="561"/>
        <end position="603"/>
    </location>
</feature>
<name>A0AAX7TR57_ASTCA</name>
<dbReference type="Gene3D" id="3.30.450.20">
    <property type="entry name" value="PAS domain"/>
    <property type="match status" value="2"/>
</dbReference>
<evidence type="ECO:0000256" key="3">
    <source>
        <dbReference type="ARBA" id="ARBA00022490"/>
    </source>
</evidence>
<keyword evidence="5" id="KW-0805">Transcription regulation</keyword>
<feature type="compositionally biased region" description="Polar residues" evidence="11">
    <location>
        <begin position="585"/>
        <end position="595"/>
    </location>
</feature>
<feature type="compositionally biased region" description="Polar residues" evidence="11">
    <location>
        <begin position="1242"/>
        <end position="1261"/>
    </location>
</feature>
<feature type="region of interest" description="Disordered" evidence="11">
    <location>
        <begin position="620"/>
        <end position="649"/>
    </location>
</feature>
<gene>
    <name evidence="13" type="primary">PER2</name>
</gene>
<organism evidence="13 14">
    <name type="scientific">Astatotilapia calliptera</name>
    <name type="common">Eastern happy</name>
    <name type="synonym">Chromis callipterus</name>
    <dbReference type="NCBI Taxonomy" id="8154"/>
    <lineage>
        <taxon>Eukaryota</taxon>
        <taxon>Metazoa</taxon>
        <taxon>Chordata</taxon>
        <taxon>Craniata</taxon>
        <taxon>Vertebrata</taxon>
        <taxon>Euteleostomi</taxon>
        <taxon>Actinopterygii</taxon>
        <taxon>Neopterygii</taxon>
        <taxon>Teleostei</taxon>
        <taxon>Neoteleostei</taxon>
        <taxon>Acanthomorphata</taxon>
        <taxon>Ovalentaria</taxon>
        <taxon>Cichlomorphae</taxon>
        <taxon>Cichliformes</taxon>
        <taxon>Cichlidae</taxon>
        <taxon>African cichlids</taxon>
        <taxon>Pseudocrenilabrinae</taxon>
        <taxon>Haplochromini</taxon>
        <taxon>Astatotilapia</taxon>
    </lineage>
</organism>
<dbReference type="PANTHER" id="PTHR11269:SF9">
    <property type="entry name" value="PERIOD CIRCADIAN PROTEIN HOMOLOG 2"/>
    <property type="match status" value="1"/>
</dbReference>
<proteinExistence type="predicted"/>
<feature type="compositionally biased region" description="Basic and acidic residues" evidence="11">
    <location>
        <begin position="73"/>
        <end position="97"/>
    </location>
</feature>
<evidence type="ECO:0000256" key="2">
    <source>
        <dbReference type="ARBA" id="ARBA00004496"/>
    </source>
</evidence>
<dbReference type="InterPro" id="IPR048814">
    <property type="entry name" value="Per1-3_PAS-A"/>
</dbReference>
<feature type="compositionally biased region" description="Basic and acidic residues" evidence="11">
    <location>
        <begin position="637"/>
        <end position="648"/>
    </location>
</feature>
<keyword evidence="6" id="KW-0090">Biological rhythms</keyword>
<reference evidence="13" key="4">
    <citation type="submission" date="2025-09" db="UniProtKB">
        <authorList>
            <consortium name="Ensembl"/>
        </authorList>
    </citation>
    <scope>IDENTIFICATION</scope>
</reference>
<sequence>MSEDSDPKQYLYSTLDGCERNRERAGLHVEEAQGTPCSSISQLHRMASYSEGCGGQDGVELEPELGLASEGSDSSHEHPGSPHDDRKRPRPPLHEDVEMGGSGSSGSGTESHGNESHGNESHGNESVGSSNGNGKDSALMESSGSNKSSNSHSPSPPSSSNAFSLVSSEQDNPSTSGCSSEQSAKAKTQKELFKTLKELKMHLPSEKRSKGKSSTVNTLKYALRCIKQVKANEEYYQMLMINDSQPPGFDVTSYTIEEINSITSEYTLKNTDIFAVAVSLITGKIVYISDQAASILNCKREVFDNAKFVEFLTPQDVSVFYSFTTPYRLPSWSMCTGAESSPTECMQEKSFFCRISGGKDRKGDLQYYPFRMTPYLMKVQDAELAEEQFCCLLLAERVHSGYEAPRIPPDKRIFTTTHTPNCVFQDVDERAVPLLGYLPQDLIGTPVLLNLHPSDRPLMLAIHRKILQYAGQPFDHSSIRFCARNGEYITIDTSWSSFVNPWSRKVSFVIGRHKVRMGPVNEDVFAAPAFHGGKIIDSDIQEISEQIHRLLLQPVHNMGSSGYGSHGSNGSHEQLVSISSSSESNGNITAGNTAEDTGKTKPARTFQEVCKDVHMLRNQDPQIGLHSPSPAPSPSLPKHEQKKTHESESSWQLLIIPVQRQRDHALYLESCNIPITVKRKYQFSSNTTSSNSDDDKKGSEDGMQVPQDTNKPPSGAAAVVGGPLAPLTLPSKAESVVSITSQCSYSSTIVHVGDKKPQPESEIIEDVAESPAPPALPVSMVSPPSQGKEAYKRLGLTKQVLAAHTQKEEQVFLNRCRELRNSRSFQRDCSTYLYKHRGPPSVEGTVSFKFKASQSAFNVSYPTMVPAYPLYPPTPAAPAQAPRPDPSLSTGFGEGQSTQAPPTATPFPAPIVTPVVALVLPNYIFPQIGQIGAPPKTPAAEPREGAASRSSTPASGAREPATSPPLFESRCSSPLQLNLLSMEEGQRSVERQDTTVASAGGQGGSAATASVGVESPGDGAHSDGNSSSCDLLDILLQEQEDSHSGTGSATSGSMGSGSGSGLGSGLGSGCIGCGTSASGGSGRSSNTSKYFGSVDSIEHDPKSKNKMRGEGGSEGGKPQDKVSSRGEGEHFIKYVLQEPLWLLMANVDDKVMMTYQMPSRDIQRVLREDKERLRQMQKSQPHFTSDQRRELVEEHPWMRRGGLPAAINVKECVYCEDAAAAPIEEDLPDMDMSELGEELSRDSQNTQSQSGEPQPQMESGS</sequence>
<dbReference type="GO" id="GO:0000976">
    <property type="term" value="F:transcription cis-regulatory region binding"/>
    <property type="evidence" value="ECO:0007669"/>
    <property type="project" value="TreeGrafter"/>
</dbReference>
<dbReference type="Proteomes" id="UP000265100">
    <property type="component" value="Chromosome 14"/>
</dbReference>
<dbReference type="InterPro" id="IPR013655">
    <property type="entry name" value="PAS_fold_3"/>
</dbReference>
<feature type="region of interest" description="Disordered" evidence="11">
    <location>
        <begin position="1220"/>
        <end position="1261"/>
    </location>
</feature>
<dbReference type="InterPro" id="IPR022728">
    <property type="entry name" value="Period_circadian-like_C"/>
</dbReference>
<feature type="domain" description="PAS" evidence="12">
    <location>
        <begin position="427"/>
        <end position="470"/>
    </location>
</feature>
<feature type="region of interest" description="Disordered" evidence="11">
    <location>
        <begin position="683"/>
        <end position="719"/>
    </location>
</feature>
<feature type="region of interest" description="Disordered" evidence="11">
    <location>
        <begin position="934"/>
        <end position="970"/>
    </location>
</feature>
<feature type="region of interest" description="Disordered" evidence="11">
    <location>
        <begin position="1076"/>
        <end position="1125"/>
    </location>
</feature>
<dbReference type="Pfam" id="PF21353">
    <property type="entry name" value="Per3-like_PAS-A"/>
    <property type="match status" value="1"/>
</dbReference>
<evidence type="ECO:0000256" key="1">
    <source>
        <dbReference type="ARBA" id="ARBA00004123"/>
    </source>
</evidence>
<dbReference type="GO" id="GO:0032922">
    <property type="term" value="P:circadian regulation of gene expression"/>
    <property type="evidence" value="ECO:0007669"/>
    <property type="project" value="TreeGrafter"/>
</dbReference>
<dbReference type="CDD" id="cd00130">
    <property type="entry name" value="PAS"/>
    <property type="match status" value="1"/>
</dbReference>
<feature type="compositionally biased region" description="Low complexity" evidence="11">
    <location>
        <begin position="994"/>
        <end position="1013"/>
    </location>
</feature>
<feature type="compositionally biased region" description="Low complexity" evidence="11">
    <location>
        <begin position="568"/>
        <end position="584"/>
    </location>
</feature>
<feature type="region of interest" description="Disordered" evidence="11">
    <location>
        <begin position="1040"/>
        <end position="1061"/>
    </location>
</feature>
<feature type="compositionally biased region" description="Low complexity" evidence="11">
    <location>
        <begin position="124"/>
        <end position="134"/>
    </location>
</feature>
<evidence type="ECO:0000256" key="7">
    <source>
        <dbReference type="ARBA" id="ARBA00023163"/>
    </source>
</evidence>
<dbReference type="InterPro" id="IPR057310">
    <property type="entry name" value="PER1-3_bHLH"/>
</dbReference>
<feature type="region of interest" description="Disordered" evidence="11">
    <location>
        <begin position="875"/>
        <end position="906"/>
    </location>
</feature>
<evidence type="ECO:0000256" key="4">
    <source>
        <dbReference type="ARBA" id="ARBA00022737"/>
    </source>
</evidence>
<dbReference type="InterPro" id="IPR000014">
    <property type="entry name" value="PAS"/>
</dbReference>
<dbReference type="GO" id="GO:0005634">
    <property type="term" value="C:nucleus"/>
    <property type="evidence" value="ECO:0007669"/>
    <property type="project" value="UniProtKB-SubCell"/>
</dbReference>
<accession>A0AAX7TR57</accession>
<feature type="compositionally biased region" description="Pro residues" evidence="11">
    <location>
        <begin position="875"/>
        <end position="885"/>
    </location>
</feature>
<dbReference type="Pfam" id="PF12114">
    <property type="entry name" value="Period_C"/>
    <property type="match status" value="1"/>
</dbReference>
<evidence type="ECO:0000313" key="13">
    <source>
        <dbReference type="Ensembl" id="ENSACLP00000059713.1"/>
    </source>
</evidence>
<reference evidence="13 14" key="1">
    <citation type="submission" date="2018-05" db="EMBL/GenBank/DDBJ databases">
        <authorList>
            <person name="Datahose"/>
        </authorList>
    </citation>
    <scope>NUCLEOTIDE SEQUENCE</scope>
</reference>
<dbReference type="PANTHER" id="PTHR11269">
    <property type="entry name" value="PERIOD CIRCADIAN PROTEIN"/>
    <property type="match status" value="1"/>
</dbReference>
<evidence type="ECO:0000256" key="9">
    <source>
        <dbReference type="ARBA" id="ARBA00039684"/>
    </source>
</evidence>
<dbReference type="Ensembl" id="ENSACLT00000047448.1">
    <property type="protein sequence ID" value="ENSACLP00000059713.1"/>
    <property type="gene ID" value="ENSACLG00000012344.2"/>
</dbReference>
<feature type="compositionally biased region" description="Polar residues" evidence="11">
    <location>
        <begin position="887"/>
        <end position="899"/>
    </location>
</feature>
<dbReference type="SMART" id="SM00091">
    <property type="entry name" value="PAS"/>
    <property type="match status" value="2"/>
</dbReference>
<keyword evidence="3" id="KW-0963">Cytoplasm</keyword>
<feature type="compositionally biased region" description="Low complexity" evidence="11">
    <location>
        <begin position="1044"/>
        <end position="1053"/>
    </location>
</feature>
<dbReference type="InterPro" id="IPR050760">
    <property type="entry name" value="Period_circadian_regulator"/>
</dbReference>
<protein>
    <recommendedName>
        <fullName evidence="9">Period circadian protein homolog 2</fullName>
    </recommendedName>
    <alternativeName>
        <fullName evidence="10">Circadian clock protein PERIOD 2</fullName>
    </alternativeName>
</protein>
<evidence type="ECO:0000313" key="14">
    <source>
        <dbReference type="Proteomes" id="UP000265100"/>
    </source>
</evidence>
<feature type="compositionally biased region" description="Acidic residues" evidence="11">
    <location>
        <begin position="1223"/>
        <end position="1237"/>
    </location>
</feature>
<keyword evidence="14" id="KW-1185">Reference proteome</keyword>